<dbReference type="GO" id="GO:0030170">
    <property type="term" value="F:pyridoxal phosphate binding"/>
    <property type="evidence" value="ECO:0007669"/>
    <property type="project" value="TreeGrafter"/>
</dbReference>
<evidence type="ECO:0000313" key="6">
    <source>
        <dbReference type="Proteomes" id="UP000015524"/>
    </source>
</evidence>
<evidence type="ECO:0000313" key="5">
    <source>
        <dbReference type="EMBL" id="EQB04750.1"/>
    </source>
</evidence>
<dbReference type="Proteomes" id="UP000015524">
    <property type="component" value="Unassembled WGS sequence"/>
</dbReference>
<dbReference type="InterPro" id="IPR015424">
    <property type="entry name" value="PyrdxlP-dep_Trfase"/>
</dbReference>
<evidence type="ECO:0008006" key="7">
    <source>
        <dbReference type="Google" id="ProtNLM"/>
    </source>
</evidence>
<comment type="caution">
    <text evidence="5">The sequence shown here is derived from an EMBL/GenBank/DDBJ whole genome shotgun (WGS) entry which is preliminary data.</text>
</comment>
<keyword evidence="3 4" id="KW-0663">Pyridoxal phosphate</keyword>
<dbReference type="GO" id="GO:0008483">
    <property type="term" value="F:transaminase activity"/>
    <property type="evidence" value="ECO:0007669"/>
    <property type="project" value="TreeGrafter"/>
</dbReference>
<evidence type="ECO:0000256" key="1">
    <source>
        <dbReference type="ARBA" id="ARBA00037999"/>
    </source>
</evidence>
<dbReference type="AlphaFoldDB" id="T0HZF5"/>
<dbReference type="RefSeq" id="WP_021243738.1">
    <property type="nucleotide sequence ID" value="NZ_ATIB01000031.1"/>
</dbReference>
<dbReference type="Gene3D" id="3.90.1150.10">
    <property type="entry name" value="Aspartate Aminotransferase, domain 1"/>
    <property type="match status" value="1"/>
</dbReference>
<dbReference type="EMBL" id="ATIB01000031">
    <property type="protein sequence ID" value="EQB04750.1"/>
    <property type="molecule type" value="Genomic_DNA"/>
</dbReference>
<dbReference type="PIRSF" id="PIRSF000390">
    <property type="entry name" value="PLP_StrS"/>
    <property type="match status" value="1"/>
</dbReference>
<gene>
    <name evidence="5" type="ORF">L485_03895</name>
</gene>
<comment type="similarity">
    <text evidence="1 4">Belongs to the DegT/DnrJ/EryC1 family.</text>
</comment>
<dbReference type="Pfam" id="PF01041">
    <property type="entry name" value="DegT_DnrJ_EryC1"/>
    <property type="match status" value="1"/>
</dbReference>
<organism evidence="5 6">
    <name type="scientific">Sphingobium baderi LL03</name>
    <dbReference type="NCBI Taxonomy" id="1114964"/>
    <lineage>
        <taxon>Bacteria</taxon>
        <taxon>Pseudomonadati</taxon>
        <taxon>Pseudomonadota</taxon>
        <taxon>Alphaproteobacteria</taxon>
        <taxon>Sphingomonadales</taxon>
        <taxon>Sphingomonadaceae</taxon>
        <taxon>Sphingobium</taxon>
    </lineage>
</organism>
<dbReference type="InterPro" id="IPR015421">
    <property type="entry name" value="PyrdxlP-dep_Trfase_major"/>
</dbReference>
<dbReference type="GO" id="GO:0000271">
    <property type="term" value="P:polysaccharide biosynthetic process"/>
    <property type="evidence" value="ECO:0007669"/>
    <property type="project" value="TreeGrafter"/>
</dbReference>
<reference evidence="5 6" key="1">
    <citation type="journal article" date="2013" name="Genome Announc.">
        <title>Draft Genome Sequence of a Hexachlorocyclohexane-Degrading Bacterium, Sphingobium baderi Strain LL03T.</title>
        <authorList>
            <person name="Kaur J."/>
            <person name="Verma H."/>
            <person name="Tripathi C."/>
            <person name="Khurana J.P."/>
            <person name="Lal R."/>
        </authorList>
    </citation>
    <scope>NUCLEOTIDE SEQUENCE [LARGE SCALE GENOMIC DNA]</scope>
    <source>
        <strain evidence="5 6">LL03</strain>
    </source>
</reference>
<dbReference type="SUPFAM" id="SSF53383">
    <property type="entry name" value="PLP-dependent transferases"/>
    <property type="match status" value="1"/>
</dbReference>
<name>T0HZF5_9SPHN</name>
<dbReference type="NCBIfam" id="TIGR03588">
    <property type="entry name" value="PseC"/>
    <property type="match status" value="1"/>
</dbReference>
<protein>
    <recommendedName>
        <fullName evidence="7">Spore coat protein</fullName>
    </recommendedName>
</protein>
<dbReference type="Gene3D" id="3.40.640.10">
    <property type="entry name" value="Type I PLP-dependent aspartate aminotransferase-like (Major domain)"/>
    <property type="match status" value="1"/>
</dbReference>
<keyword evidence="6" id="KW-1185">Reference proteome</keyword>
<dbReference type="eggNOG" id="COG0399">
    <property type="taxonomic scope" value="Bacteria"/>
</dbReference>
<dbReference type="InterPro" id="IPR020026">
    <property type="entry name" value="PseC"/>
</dbReference>
<proteinExistence type="inferred from homology"/>
<evidence type="ECO:0000256" key="3">
    <source>
        <dbReference type="PIRSR" id="PIRSR000390-2"/>
    </source>
</evidence>
<evidence type="ECO:0000256" key="4">
    <source>
        <dbReference type="RuleBase" id="RU004508"/>
    </source>
</evidence>
<sequence length="389" mass="43334">MTIIRYGQQDITQDDINAVVDVLKSVNLTQGPTISAFERGVAQIAGIRHAVAVNSATSALHIACLALDLGPGDWLWTTPNTFVASANCALYCGASVDFVDIDPITYNLCPGALEAKLVEAEKIGRLPKIVVPVHLTGQPCDMAAIHALGQRFGFRIVEDASHAIGGRYRGEPIGNGRYSDITIFSFHPVKIITTAEGGMALTNDDRLATRLGLLRSHGITREPELMEGQIDDGSWYYQQITLGYNYRMTDIQAALGLSQLARLDDYISRRHEIAGRYRMLLADMPITLPWQHPDSYSAYHLYVIRLQLENIAPSHREVFEHMRTSGVMVNLHYIPVHTQPYYRRLGFKAGDYPQAEKYYREAISIPMHPTLTDAEQDRVGKALREAIGR</sequence>
<accession>T0HZF5</accession>
<feature type="active site" description="Proton acceptor" evidence="2">
    <location>
        <position position="190"/>
    </location>
</feature>
<dbReference type="CDD" id="cd00616">
    <property type="entry name" value="AHBA_syn"/>
    <property type="match status" value="1"/>
</dbReference>
<evidence type="ECO:0000256" key="2">
    <source>
        <dbReference type="PIRSR" id="PIRSR000390-1"/>
    </source>
</evidence>
<dbReference type="InterPro" id="IPR015422">
    <property type="entry name" value="PyrdxlP-dep_Trfase_small"/>
</dbReference>
<feature type="modified residue" description="N6-(pyridoxal phosphate)lysine" evidence="3">
    <location>
        <position position="190"/>
    </location>
</feature>
<dbReference type="PANTHER" id="PTHR30244">
    <property type="entry name" value="TRANSAMINASE"/>
    <property type="match status" value="1"/>
</dbReference>
<dbReference type="PANTHER" id="PTHR30244:SF34">
    <property type="entry name" value="DTDP-4-AMINO-4,6-DIDEOXYGALACTOSE TRANSAMINASE"/>
    <property type="match status" value="1"/>
</dbReference>
<dbReference type="PATRIC" id="fig|1114964.3.peg.739"/>
<dbReference type="InterPro" id="IPR000653">
    <property type="entry name" value="DegT/StrS_aminotransferase"/>
</dbReference>